<accession>A0A561PW84</accession>
<proteinExistence type="predicted"/>
<dbReference type="InterPro" id="IPR012373">
    <property type="entry name" value="Ferrdict_sens_TM"/>
</dbReference>
<dbReference type="GO" id="GO:0016989">
    <property type="term" value="F:sigma factor antagonist activity"/>
    <property type="evidence" value="ECO:0007669"/>
    <property type="project" value="TreeGrafter"/>
</dbReference>
<dbReference type="Pfam" id="PF16344">
    <property type="entry name" value="FecR_C"/>
    <property type="match status" value="1"/>
</dbReference>
<gene>
    <name evidence="4" type="ORF">FHW36_102138</name>
</gene>
<dbReference type="AlphaFoldDB" id="A0A561PW84"/>
<feature type="transmembrane region" description="Helical" evidence="1">
    <location>
        <begin position="72"/>
        <end position="92"/>
    </location>
</feature>
<keyword evidence="1" id="KW-0812">Transmembrane</keyword>
<evidence type="ECO:0000313" key="4">
    <source>
        <dbReference type="EMBL" id="TWF42383.1"/>
    </source>
</evidence>
<dbReference type="OrthoDB" id="643697at2"/>
<dbReference type="InterPro" id="IPR032508">
    <property type="entry name" value="FecR_C"/>
</dbReference>
<comment type="caution">
    <text evidence="4">The sequence shown here is derived from an EMBL/GenBank/DDBJ whole genome shotgun (WGS) entry which is preliminary data.</text>
</comment>
<keyword evidence="1" id="KW-0472">Membrane</keyword>
<dbReference type="Pfam" id="PF04773">
    <property type="entry name" value="FecR"/>
    <property type="match status" value="1"/>
</dbReference>
<dbReference type="Proteomes" id="UP000320811">
    <property type="component" value="Unassembled WGS sequence"/>
</dbReference>
<keyword evidence="5" id="KW-1185">Reference proteome</keyword>
<sequence>MNSAEEIYRLMTEKIAGLISATDDQWLEDLIESDPEVREKWIQLSAIQVPPPPDPWIEIIDFKPRRSIYRRILPWAAAAAVLALVSLTAWKWNFLFPPKPAPIAKINTDVLLQVAGQPTINLSQSSGAVTIGGHSIPNKNNTLFLNAVDQLPEGMNTLIVPPGKSYEVALPDGSVVNLNASTRMDFSFATTVPGREITLNGEAYLKIARQPNRPFLVHLPNSTVEVLGTSFNINSYDSSMVKVSLVDGKVRMKAGKKTVTMKPGQQAIFNKQAATLDTQPFNATVELSWQKGLYCFSNTHLDEICQSVFRWYGVKAVLDKPELASRTFTGLLDKSTSMSFFLEGIKATTGTDYYFTADSTLHFK</sequence>
<evidence type="ECO:0000313" key="5">
    <source>
        <dbReference type="Proteomes" id="UP000320811"/>
    </source>
</evidence>
<evidence type="ECO:0000256" key="1">
    <source>
        <dbReference type="SAM" id="Phobius"/>
    </source>
</evidence>
<name>A0A561PW84_9BACT</name>
<evidence type="ECO:0000259" key="3">
    <source>
        <dbReference type="Pfam" id="PF16344"/>
    </source>
</evidence>
<dbReference type="Gene3D" id="2.60.120.1440">
    <property type="match status" value="1"/>
</dbReference>
<keyword evidence="1" id="KW-1133">Transmembrane helix</keyword>
<organism evidence="4 5">
    <name type="scientific">Chitinophaga polysaccharea</name>
    <dbReference type="NCBI Taxonomy" id="1293035"/>
    <lineage>
        <taxon>Bacteria</taxon>
        <taxon>Pseudomonadati</taxon>
        <taxon>Bacteroidota</taxon>
        <taxon>Chitinophagia</taxon>
        <taxon>Chitinophagales</taxon>
        <taxon>Chitinophagaceae</taxon>
        <taxon>Chitinophaga</taxon>
    </lineage>
</organism>
<dbReference type="PIRSF" id="PIRSF018266">
    <property type="entry name" value="FecR"/>
    <property type="match status" value="1"/>
</dbReference>
<reference evidence="4 5" key="1">
    <citation type="submission" date="2019-06" db="EMBL/GenBank/DDBJ databases">
        <title>Sorghum-associated microbial communities from plants grown in Nebraska, USA.</title>
        <authorList>
            <person name="Schachtman D."/>
        </authorList>
    </citation>
    <scope>NUCLEOTIDE SEQUENCE [LARGE SCALE GENOMIC DNA]</scope>
    <source>
        <strain evidence="4 5">1209</strain>
    </source>
</reference>
<dbReference type="InterPro" id="IPR006860">
    <property type="entry name" value="FecR"/>
</dbReference>
<dbReference type="RefSeq" id="WP_145665791.1">
    <property type="nucleotide sequence ID" value="NZ_VIWO01000002.1"/>
</dbReference>
<evidence type="ECO:0000259" key="2">
    <source>
        <dbReference type="Pfam" id="PF04773"/>
    </source>
</evidence>
<feature type="domain" description="FecR protein" evidence="2">
    <location>
        <begin position="160"/>
        <end position="251"/>
    </location>
</feature>
<dbReference type="PANTHER" id="PTHR30273:SF2">
    <property type="entry name" value="PROTEIN FECR"/>
    <property type="match status" value="1"/>
</dbReference>
<dbReference type="PANTHER" id="PTHR30273">
    <property type="entry name" value="PERIPLASMIC SIGNAL SENSOR AND SIGMA FACTOR ACTIVATOR FECR-RELATED"/>
    <property type="match status" value="1"/>
</dbReference>
<dbReference type="Gene3D" id="3.55.50.30">
    <property type="match status" value="1"/>
</dbReference>
<protein>
    <submittedName>
        <fullName evidence="4">FecR family protein</fullName>
    </submittedName>
</protein>
<dbReference type="EMBL" id="VIWO01000002">
    <property type="protein sequence ID" value="TWF42383.1"/>
    <property type="molecule type" value="Genomic_DNA"/>
</dbReference>
<feature type="domain" description="Protein FecR C-terminal" evidence="3">
    <location>
        <begin position="294"/>
        <end position="354"/>
    </location>
</feature>